<dbReference type="AlphaFoldDB" id="A0A162UMD5"/>
<protein>
    <recommendedName>
        <fullName evidence="3">PD-(D/E)XK nuclease superfamily protein</fullName>
    </recommendedName>
</protein>
<reference evidence="1 2" key="1">
    <citation type="submission" date="2016-04" db="EMBL/GenBank/DDBJ databases">
        <title>Genome sequence of Clostridium magnum DSM 2767.</title>
        <authorList>
            <person name="Poehlein A."/>
            <person name="Uhlig R."/>
            <person name="Fischer R."/>
            <person name="Bahl H."/>
            <person name="Daniel R."/>
        </authorList>
    </citation>
    <scope>NUCLEOTIDE SEQUENCE [LARGE SCALE GENOMIC DNA]</scope>
    <source>
        <strain evidence="1 2">DSM 2767</strain>
    </source>
</reference>
<dbReference type="RefSeq" id="WP_341419729.1">
    <property type="nucleotide sequence ID" value="NZ_FQXL01000009.1"/>
</dbReference>
<dbReference type="EMBL" id="LWAE01000001">
    <property type="protein sequence ID" value="KZL94081.1"/>
    <property type="molecule type" value="Genomic_DNA"/>
</dbReference>
<evidence type="ECO:0000313" key="1">
    <source>
        <dbReference type="EMBL" id="KZL94081.1"/>
    </source>
</evidence>
<evidence type="ECO:0008006" key="3">
    <source>
        <dbReference type="Google" id="ProtNLM"/>
    </source>
</evidence>
<comment type="caution">
    <text evidence="1">The sequence shown here is derived from an EMBL/GenBank/DDBJ whole genome shotgun (WGS) entry which is preliminary data.</text>
</comment>
<dbReference type="Proteomes" id="UP000076603">
    <property type="component" value="Unassembled WGS sequence"/>
</dbReference>
<dbReference type="InterPro" id="IPR012547">
    <property type="entry name" value="PDDEXK_9"/>
</dbReference>
<accession>A0A162UMD5</accession>
<name>A0A162UMD5_9CLOT</name>
<sequence>MSYFDPAGSQSEKVYHAFVLGMLLGLGDNYEVKSNRESGYGRYDVSVIPKATSKIGIVMEFKKVDEDEEEDLEKAADAALEQIKERDYRAELIERGVENIIELGIAFEGKRVLVKQ</sequence>
<gene>
    <name evidence="1" type="ORF">CLMAG_11340</name>
</gene>
<organism evidence="1 2">
    <name type="scientific">Clostridium magnum DSM 2767</name>
    <dbReference type="NCBI Taxonomy" id="1121326"/>
    <lineage>
        <taxon>Bacteria</taxon>
        <taxon>Bacillati</taxon>
        <taxon>Bacillota</taxon>
        <taxon>Clostridia</taxon>
        <taxon>Eubacteriales</taxon>
        <taxon>Clostridiaceae</taxon>
        <taxon>Clostridium</taxon>
    </lineage>
</organism>
<proteinExistence type="predicted"/>
<evidence type="ECO:0000313" key="2">
    <source>
        <dbReference type="Proteomes" id="UP000076603"/>
    </source>
</evidence>
<dbReference type="STRING" id="1121326.CLMAG_11340"/>
<dbReference type="Pfam" id="PF08011">
    <property type="entry name" value="PDDEXK_9"/>
    <property type="match status" value="1"/>
</dbReference>
<dbReference type="PATRIC" id="fig|1121326.3.peg.1095"/>
<keyword evidence="2" id="KW-1185">Reference proteome</keyword>